<dbReference type="Proteomes" id="UP000325122">
    <property type="component" value="Unassembled WGS sequence"/>
</dbReference>
<keyword evidence="1" id="KW-0812">Transmembrane</keyword>
<dbReference type="EMBL" id="VWOJ01000004">
    <property type="protein sequence ID" value="KAA5801718.1"/>
    <property type="molecule type" value="Genomic_DNA"/>
</dbReference>
<accession>A0A5M6ZF36</accession>
<comment type="caution">
    <text evidence="2">The sequence shown here is derived from an EMBL/GenBank/DDBJ whole genome shotgun (WGS) entry which is preliminary data.</text>
</comment>
<name>A0A5M6ZF36_9PROT</name>
<protein>
    <submittedName>
        <fullName evidence="2">DUF4282 domain-containing protein</fullName>
    </submittedName>
</protein>
<keyword evidence="1" id="KW-0472">Membrane</keyword>
<feature type="transmembrane region" description="Helical" evidence="1">
    <location>
        <begin position="50"/>
        <end position="71"/>
    </location>
</feature>
<reference evidence="2 3" key="1">
    <citation type="submission" date="2019-09" db="EMBL/GenBank/DDBJ databases">
        <authorList>
            <person name="Kevbrin V."/>
            <person name="Grouzdev D.S."/>
        </authorList>
    </citation>
    <scope>NUCLEOTIDE SEQUENCE [LARGE SCALE GENOMIC DNA]</scope>
    <source>
        <strain evidence="2 3">G-192</strain>
    </source>
</reference>
<evidence type="ECO:0000313" key="2">
    <source>
        <dbReference type="EMBL" id="KAA5801718.1"/>
    </source>
</evidence>
<evidence type="ECO:0000256" key="1">
    <source>
        <dbReference type="SAM" id="Phobius"/>
    </source>
</evidence>
<keyword evidence="3" id="KW-1185">Reference proteome</keyword>
<sequence length="97" mass="11008">MPEYIKRFINFDRLIATTLIKILYWIGLIGIGLFVIFGMLGGLVGMTQDFVTGFATFVGAPLIGVIFLLFWRFAMEVYIVIFSIHDRLGEIRDKIGS</sequence>
<organism evidence="2 3">
    <name type="scientific">Alkalicaulis satelles</name>
    <dbReference type="NCBI Taxonomy" id="2609175"/>
    <lineage>
        <taxon>Bacteria</taxon>
        <taxon>Pseudomonadati</taxon>
        <taxon>Pseudomonadota</taxon>
        <taxon>Alphaproteobacteria</taxon>
        <taxon>Maricaulales</taxon>
        <taxon>Maricaulaceae</taxon>
        <taxon>Alkalicaulis</taxon>
    </lineage>
</organism>
<keyword evidence="1" id="KW-1133">Transmembrane helix</keyword>
<feature type="transmembrane region" description="Helical" evidence="1">
    <location>
        <begin position="22"/>
        <end position="44"/>
    </location>
</feature>
<gene>
    <name evidence="2" type="ORF">F1654_12595</name>
</gene>
<proteinExistence type="predicted"/>
<dbReference type="InterPro" id="IPR025557">
    <property type="entry name" value="DUF4282"/>
</dbReference>
<dbReference type="AlphaFoldDB" id="A0A5M6ZF36"/>
<evidence type="ECO:0000313" key="3">
    <source>
        <dbReference type="Proteomes" id="UP000325122"/>
    </source>
</evidence>
<dbReference type="RefSeq" id="WP_150023905.1">
    <property type="nucleotide sequence ID" value="NZ_VWOJ01000004.1"/>
</dbReference>
<dbReference type="Pfam" id="PF14110">
    <property type="entry name" value="DUF4282"/>
    <property type="match status" value="1"/>
</dbReference>